<accession>A0ABT1JQ33</accession>
<protein>
    <submittedName>
        <fullName evidence="3">3-oxoacyl-[acyl-carrier protein] reductase</fullName>
    </submittedName>
</protein>
<dbReference type="Pfam" id="PF13561">
    <property type="entry name" value="adh_short_C2"/>
    <property type="match status" value="1"/>
</dbReference>
<proteinExistence type="inferred from homology"/>
<evidence type="ECO:0000256" key="1">
    <source>
        <dbReference type="ARBA" id="ARBA00006484"/>
    </source>
</evidence>
<dbReference type="PANTHER" id="PTHR43639">
    <property type="entry name" value="OXIDOREDUCTASE, SHORT-CHAIN DEHYDROGENASE/REDUCTASE FAMILY (AFU_ORTHOLOGUE AFUA_5G02870)"/>
    <property type="match status" value="1"/>
</dbReference>
<dbReference type="InterPro" id="IPR036291">
    <property type="entry name" value="NAD(P)-bd_dom_sf"/>
</dbReference>
<comment type="similarity">
    <text evidence="1">Belongs to the short-chain dehydrogenases/reductases (SDR) family.</text>
</comment>
<keyword evidence="2" id="KW-0560">Oxidoreductase</keyword>
<dbReference type="EMBL" id="AUBJ02000001">
    <property type="protein sequence ID" value="MCP2334629.1"/>
    <property type="molecule type" value="Genomic_DNA"/>
</dbReference>
<name>A0ABT1JQ33_ACTCY</name>
<dbReference type="PRINTS" id="PR00080">
    <property type="entry name" value="SDRFAMILY"/>
</dbReference>
<evidence type="ECO:0000313" key="4">
    <source>
        <dbReference type="Proteomes" id="UP000791080"/>
    </source>
</evidence>
<reference evidence="3 4" key="1">
    <citation type="submission" date="2013-07" db="EMBL/GenBank/DDBJ databases">
        <authorList>
            <consortium name="DOE Joint Genome Institute"/>
            <person name="Reeve W."/>
            <person name="Huntemann M."/>
            <person name="Han J."/>
            <person name="Chen A."/>
            <person name="Kyrpides N."/>
            <person name="Mavromatis K."/>
            <person name="Markowitz V."/>
            <person name="Palaniappan K."/>
            <person name="Ivanova N."/>
            <person name="Schaumberg A."/>
            <person name="Pati A."/>
            <person name="Liolios K."/>
            <person name="Nordberg H.P."/>
            <person name="Cantor M.N."/>
            <person name="Hua S.X."/>
            <person name="Woyke T."/>
        </authorList>
    </citation>
    <scope>NUCLEOTIDE SEQUENCE [LARGE SCALE GENOMIC DNA]</scope>
    <source>
        <strain evidence="3 4">DSM 43889</strain>
    </source>
</reference>
<reference evidence="3 4" key="2">
    <citation type="submission" date="2022-06" db="EMBL/GenBank/DDBJ databases">
        <title>Genomic Encyclopedia of Type Strains, Phase I: the one thousand microbial genomes (KMG-I) project.</title>
        <authorList>
            <person name="Kyrpides N."/>
        </authorList>
    </citation>
    <scope>NUCLEOTIDE SEQUENCE [LARGE SCALE GENOMIC DNA]</scope>
    <source>
        <strain evidence="3 4">DSM 43889</strain>
    </source>
</reference>
<dbReference type="SUPFAM" id="SSF51735">
    <property type="entry name" value="NAD(P)-binding Rossmann-fold domains"/>
    <property type="match status" value="1"/>
</dbReference>
<comment type="caution">
    <text evidence="3">The sequence shown here is derived from an EMBL/GenBank/DDBJ whole genome shotgun (WGS) entry which is preliminary data.</text>
</comment>
<dbReference type="PANTHER" id="PTHR43639:SF1">
    <property type="entry name" value="SHORT-CHAIN DEHYDROGENASE_REDUCTASE FAMILY PROTEIN"/>
    <property type="match status" value="1"/>
</dbReference>
<dbReference type="PRINTS" id="PR00081">
    <property type="entry name" value="GDHRDH"/>
</dbReference>
<sequence>MIDTGLTDTVVLVTGADRGIGAATALAFAAQGARIAVHHHPGTASAPPPGVRFEHTPGGADAAEELVDRLVHAGAGAAATFPADLGAPGAPRALLDAVADRLGPVEVLVNNAAHCESPDLVTELTDGVLDRTYRVNVHAPALLISELARRHGTGGAGSPTGPEAQEWLPAVVNISTDAARAFPGQLAYGTSKAALEALTRATALDLGPLGVRVNAVAPGPVQTGWIAADLVERVTPSIPLRRVGDPSDIADCVVFLASRQARWITGQVVQVAGGHAL</sequence>
<keyword evidence="4" id="KW-1185">Reference proteome</keyword>
<dbReference type="RefSeq" id="WP_026420128.1">
    <property type="nucleotide sequence ID" value="NZ_AUBJ02000001.1"/>
</dbReference>
<evidence type="ECO:0000256" key="2">
    <source>
        <dbReference type="ARBA" id="ARBA00023002"/>
    </source>
</evidence>
<dbReference type="InterPro" id="IPR020904">
    <property type="entry name" value="Sc_DH/Rdtase_CS"/>
</dbReference>
<gene>
    <name evidence="3" type="ORF">G443_004899</name>
</gene>
<dbReference type="Proteomes" id="UP000791080">
    <property type="component" value="Unassembled WGS sequence"/>
</dbReference>
<dbReference type="Gene3D" id="3.40.50.720">
    <property type="entry name" value="NAD(P)-binding Rossmann-like Domain"/>
    <property type="match status" value="1"/>
</dbReference>
<organism evidence="3 4">
    <name type="scientific">Actinoalloteichus caeruleus DSM 43889</name>
    <dbReference type="NCBI Taxonomy" id="1120930"/>
    <lineage>
        <taxon>Bacteria</taxon>
        <taxon>Bacillati</taxon>
        <taxon>Actinomycetota</taxon>
        <taxon>Actinomycetes</taxon>
        <taxon>Pseudonocardiales</taxon>
        <taxon>Pseudonocardiaceae</taxon>
        <taxon>Actinoalloteichus</taxon>
        <taxon>Actinoalloteichus cyanogriseus</taxon>
    </lineage>
</organism>
<dbReference type="InterPro" id="IPR002347">
    <property type="entry name" value="SDR_fam"/>
</dbReference>
<evidence type="ECO:0000313" key="3">
    <source>
        <dbReference type="EMBL" id="MCP2334629.1"/>
    </source>
</evidence>
<dbReference type="PROSITE" id="PS00061">
    <property type="entry name" value="ADH_SHORT"/>
    <property type="match status" value="1"/>
</dbReference>